<dbReference type="Gene3D" id="1.10.540.10">
    <property type="entry name" value="Acyl-CoA dehydrogenase/oxidase, N-terminal domain"/>
    <property type="match status" value="1"/>
</dbReference>
<evidence type="ECO:0000256" key="1">
    <source>
        <dbReference type="ARBA" id="ARBA00001974"/>
    </source>
</evidence>
<name>A0A9E5MM24_9GAMM</name>
<dbReference type="GO" id="GO:0003995">
    <property type="term" value="F:acyl-CoA dehydrogenase activity"/>
    <property type="evidence" value="ECO:0007669"/>
    <property type="project" value="TreeGrafter"/>
</dbReference>
<dbReference type="Pfam" id="PF00441">
    <property type="entry name" value="Acyl-CoA_dh_1"/>
    <property type="match status" value="1"/>
</dbReference>
<keyword evidence="5" id="KW-0560">Oxidoreductase</keyword>
<evidence type="ECO:0000256" key="5">
    <source>
        <dbReference type="ARBA" id="ARBA00023002"/>
    </source>
</evidence>
<evidence type="ECO:0000259" key="6">
    <source>
        <dbReference type="Pfam" id="PF00441"/>
    </source>
</evidence>
<feature type="domain" description="Acyl-CoA dehydrogenase/oxidase N-terminal" evidence="7">
    <location>
        <begin position="6"/>
        <end position="99"/>
    </location>
</feature>
<dbReference type="PANTHER" id="PTHR43884:SF20">
    <property type="entry name" value="ACYL-COA DEHYDROGENASE FADE28"/>
    <property type="match status" value="1"/>
</dbReference>
<dbReference type="InterPro" id="IPR036250">
    <property type="entry name" value="AcylCo_DH-like_C"/>
</dbReference>
<evidence type="ECO:0000313" key="8">
    <source>
        <dbReference type="EMBL" id="NHO66083.1"/>
    </source>
</evidence>
<dbReference type="GO" id="GO:0050660">
    <property type="term" value="F:flavin adenine dinucleotide binding"/>
    <property type="evidence" value="ECO:0007669"/>
    <property type="project" value="InterPro"/>
</dbReference>
<dbReference type="Proteomes" id="UP000787472">
    <property type="component" value="Unassembled WGS sequence"/>
</dbReference>
<dbReference type="InterPro" id="IPR037069">
    <property type="entry name" value="AcylCoA_DH/ox_N_sf"/>
</dbReference>
<keyword evidence="3" id="KW-0285">Flavoprotein</keyword>
<feature type="domain" description="Acyl-CoA dehydrogenase/oxidase C-terminal" evidence="6">
    <location>
        <begin position="189"/>
        <end position="337"/>
    </location>
</feature>
<dbReference type="PANTHER" id="PTHR43884">
    <property type="entry name" value="ACYL-COA DEHYDROGENASE"/>
    <property type="match status" value="1"/>
</dbReference>
<dbReference type="Pfam" id="PF02771">
    <property type="entry name" value="Acyl-CoA_dh_N"/>
    <property type="match status" value="1"/>
</dbReference>
<dbReference type="Gene3D" id="1.20.140.10">
    <property type="entry name" value="Butyryl-CoA Dehydrogenase, subunit A, domain 3"/>
    <property type="match status" value="1"/>
</dbReference>
<dbReference type="InterPro" id="IPR009075">
    <property type="entry name" value="AcylCo_DH/oxidase_C"/>
</dbReference>
<evidence type="ECO:0000256" key="4">
    <source>
        <dbReference type="ARBA" id="ARBA00022827"/>
    </source>
</evidence>
<evidence type="ECO:0000256" key="3">
    <source>
        <dbReference type="ARBA" id="ARBA00022630"/>
    </source>
</evidence>
<keyword evidence="4" id="KW-0274">FAD</keyword>
<dbReference type="RefSeq" id="WP_167186258.1">
    <property type="nucleotide sequence ID" value="NZ_JAAONZ010000007.1"/>
</dbReference>
<gene>
    <name evidence="8" type="ORF">G8770_11055</name>
</gene>
<sequence>MDFTFTEDQLLFCDSVKNFLQAEITPESLRASWDTDTGRSDELWQTIVELGLTAMLVPEAQGGLGMNELDFILLAQECGRVALAEALVETALVATPLLSALVDKDPRCASLLEKIASGEIRVAVGHPANELVSDAHVADWLLLPSGDQIHLLARDQVKLVTQHSVDPSRRLFTVEWKATDETCLAGGPEGVQLLAASLNRGALGCAAQLVGLAEAMVSLTVDYTADRHQFGKAIGTNQALKHHMANCAVKSEFAKAPLYRAAYTLSKAPQNADFAVSHAKVAAGEAALLAAKNAIQSFGAMGYTWECDLHIFMKRAWALDKFWGHTGFHKNRLHQWLMNPNAKIGADKTFGIQG</sequence>
<dbReference type="AlphaFoldDB" id="A0A9E5MM24"/>
<comment type="cofactor">
    <cofactor evidence="1">
        <name>FAD</name>
        <dbReference type="ChEBI" id="CHEBI:57692"/>
    </cofactor>
</comment>
<protein>
    <submittedName>
        <fullName evidence="8">Acyl-CoA/acyl-ACP dehydrogenase</fullName>
    </submittedName>
</protein>
<reference evidence="8" key="1">
    <citation type="submission" date="2020-03" db="EMBL/GenBank/DDBJ databases">
        <authorList>
            <person name="Guo F."/>
        </authorList>
    </citation>
    <scope>NUCLEOTIDE SEQUENCE</scope>
    <source>
        <strain evidence="8">JCM 30134</strain>
    </source>
</reference>
<organism evidence="8 9">
    <name type="scientific">Pseudomaricurvus hydrocarbonicus</name>
    <dbReference type="NCBI Taxonomy" id="1470433"/>
    <lineage>
        <taxon>Bacteria</taxon>
        <taxon>Pseudomonadati</taxon>
        <taxon>Pseudomonadota</taxon>
        <taxon>Gammaproteobacteria</taxon>
        <taxon>Cellvibrionales</taxon>
        <taxon>Cellvibrionaceae</taxon>
        <taxon>Pseudomaricurvus</taxon>
    </lineage>
</organism>
<comment type="similarity">
    <text evidence="2">Belongs to the acyl-CoA dehydrogenase family.</text>
</comment>
<evidence type="ECO:0000259" key="7">
    <source>
        <dbReference type="Pfam" id="PF02771"/>
    </source>
</evidence>
<proteinExistence type="inferred from homology"/>
<dbReference type="SUPFAM" id="SSF47203">
    <property type="entry name" value="Acyl-CoA dehydrogenase C-terminal domain-like"/>
    <property type="match status" value="1"/>
</dbReference>
<comment type="caution">
    <text evidence="8">The sequence shown here is derived from an EMBL/GenBank/DDBJ whole genome shotgun (WGS) entry which is preliminary data.</text>
</comment>
<dbReference type="SUPFAM" id="SSF56645">
    <property type="entry name" value="Acyl-CoA dehydrogenase NM domain-like"/>
    <property type="match status" value="1"/>
</dbReference>
<keyword evidence="9" id="KW-1185">Reference proteome</keyword>
<dbReference type="EMBL" id="JAAONZ010000007">
    <property type="protein sequence ID" value="NHO66083.1"/>
    <property type="molecule type" value="Genomic_DNA"/>
</dbReference>
<dbReference type="InterPro" id="IPR013786">
    <property type="entry name" value="AcylCoA_DH/ox_N"/>
</dbReference>
<evidence type="ECO:0000313" key="9">
    <source>
        <dbReference type="Proteomes" id="UP000787472"/>
    </source>
</evidence>
<accession>A0A9E5MM24</accession>
<dbReference type="InterPro" id="IPR009100">
    <property type="entry name" value="AcylCoA_DH/oxidase_NM_dom_sf"/>
</dbReference>
<evidence type="ECO:0000256" key="2">
    <source>
        <dbReference type="ARBA" id="ARBA00009347"/>
    </source>
</evidence>